<name>A0ABV7IA59_9HYPH</name>
<organism evidence="2 3">
    <name type="scientific">Ciceribacter thiooxidans</name>
    <dbReference type="NCBI Taxonomy" id="1969821"/>
    <lineage>
        <taxon>Bacteria</taxon>
        <taxon>Pseudomonadati</taxon>
        <taxon>Pseudomonadota</taxon>
        <taxon>Alphaproteobacteria</taxon>
        <taxon>Hyphomicrobiales</taxon>
        <taxon>Rhizobiaceae</taxon>
        <taxon>Ciceribacter</taxon>
    </lineage>
</organism>
<feature type="transmembrane region" description="Helical" evidence="1">
    <location>
        <begin position="91"/>
        <end position="109"/>
    </location>
</feature>
<protein>
    <recommendedName>
        <fullName evidence="4">Integral membrane protein</fullName>
    </recommendedName>
</protein>
<evidence type="ECO:0000313" key="2">
    <source>
        <dbReference type="EMBL" id="MFC3166418.1"/>
    </source>
</evidence>
<evidence type="ECO:0008006" key="4">
    <source>
        <dbReference type="Google" id="ProtNLM"/>
    </source>
</evidence>
<keyword evidence="1" id="KW-0472">Membrane</keyword>
<dbReference type="Proteomes" id="UP001595647">
    <property type="component" value="Unassembled WGS sequence"/>
</dbReference>
<evidence type="ECO:0000313" key="3">
    <source>
        <dbReference type="Proteomes" id="UP001595647"/>
    </source>
</evidence>
<accession>A0ABV7IA59</accession>
<dbReference type="EMBL" id="JBHRTG010000019">
    <property type="protein sequence ID" value="MFC3166418.1"/>
    <property type="molecule type" value="Genomic_DNA"/>
</dbReference>
<reference evidence="3" key="1">
    <citation type="journal article" date="2019" name="Int. J. Syst. Evol. Microbiol.">
        <title>The Global Catalogue of Microorganisms (GCM) 10K type strain sequencing project: providing services to taxonomists for standard genome sequencing and annotation.</title>
        <authorList>
            <consortium name="The Broad Institute Genomics Platform"/>
            <consortium name="The Broad Institute Genome Sequencing Center for Infectious Disease"/>
            <person name="Wu L."/>
            <person name="Ma J."/>
        </authorList>
    </citation>
    <scope>NUCLEOTIDE SEQUENCE [LARGE SCALE GENOMIC DNA]</scope>
    <source>
        <strain evidence="3">KCTC 52231</strain>
    </source>
</reference>
<gene>
    <name evidence="2" type="ORF">ACFOHV_24370</name>
</gene>
<keyword evidence="1" id="KW-1133">Transmembrane helix</keyword>
<keyword evidence="1" id="KW-0812">Transmembrane</keyword>
<comment type="caution">
    <text evidence="2">The sequence shown here is derived from an EMBL/GenBank/DDBJ whole genome shotgun (WGS) entry which is preliminary data.</text>
</comment>
<evidence type="ECO:0000256" key="1">
    <source>
        <dbReference type="SAM" id="Phobius"/>
    </source>
</evidence>
<feature type="transmembrane region" description="Helical" evidence="1">
    <location>
        <begin position="20"/>
        <end position="42"/>
    </location>
</feature>
<sequence length="114" mass="13060">MWYLGRFFAPELRAWRGNLPLAAVFWGYGVFVSGELAALYALAVYLQQPLVQQMLIVVFGVYTPWILIVIWRSADNAAAFWGTMARWLTMAWALNTLFVLLFLQIDLLVQYGHG</sequence>
<dbReference type="RefSeq" id="WP_182307827.1">
    <property type="nucleotide sequence ID" value="NZ_CP059897.1"/>
</dbReference>
<proteinExistence type="predicted"/>
<feature type="transmembrane region" description="Helical" evidence="1">
    <location>
        <begin position="54"/>
        <end position="71"/>
    </location>
</feature>
<keyword evidence="3" id="KW-1185">Reference proteome</keyword>